<evidence type="ECO:0000313" key="6">
    <source>
        <dbReference type="EMBL" id="KAF2157633.1"/>
    </source>
</evidence>
<feature type="domain" description="CENP-V/GFA" evidence="5">
    <location>
        <begin position="14"/>
        <end position="145"/>
    </location>
</feature>
<dbReference type="GO" id="GO:0046872">
    <property type="term" value="F:metal ion binding"/>
    <property type="evidence" value="ECO:0007669"/>
    <property type="project" value="UniProtKB-KW"/>
</dbReference>
<name>A0A9P4MLT6_9PEZI</name>
<accession>A0A9P4MLT6</accession>
<keyword evidence="3" id="KW-0862">Zinc</keyword>
<dbReference type="AlphaFoldDB" id="A0A9P4MLT6"/>
<organism evidence="6 7">
    <name type="scientific">Myriangium duriaei CBS 260.36</name>
    <dbReference type="NCBI Taxonomy" id="1168546"/>
    <lineage>
        <taxon>Eukaryota</taxon>
        <taxon>Fungi</taxon>
        <taxon>Dikarya</taxon>
        <taxon>Ascomycota</taxon>
        <taxon>Pezizomycotina</taxon>
        <taxon>Dothideomycetes</taxon>
        <taxon>Dothideomycetidae</taxon>
        <taxon>Myriangiales</taxon>
        <taxon>Myriangiaceae</taxon>
        <taxon>Myriangium</taxon>
    </lineage>
</organism>
<dbReference type="SUPFAM" id="SSF51316">
    <property type="entry name" value="Mss4-like"/>
    <property type="match status" value="1"/>
</dbReference>
<dbReference type="Gene3D" id="3.90.1590.10">
    <property type="entry name" value="glutathione-dependent formaldehyde- activating enzyme (gfa)"/>
    <property type="match status" value="1"/>
</dbReference>
<evidence type="ECO:0000313" key="7">
    <source>
        <dbReference type="Proteomes" id="UP000799439"/>
    </source>
</evidence>
<proteinExistence type="inferred from homology"/>
<dbReference type="InterPro" id="IPR006913">
    <property type="entry name" value="CENP-V/GFA"/>
</dbReference>
<protein>
    <recommendedName>
        <fullName evidence="5">CENP-V/GFA domain-containing protein</fullName>
    </recommendedName>
</protein>
<keyword evidence="7" id="KW-1185">Reference proteome</keyword>
<keyword evidence="2" id="KW-0479">Metal-binding</keyword>
<evidence type="ECO:0000256" key="1">
    <source>
        <dbReference type="ARBA" id="ARBA00005495"/>
    </source>
</evidence>
<dbReference type="Pfam" id="PF04828">
    <property type="entry name" value="GFA"/>
    <property type="match status" value="1"/>
</dbReference>
<reference evidence="6" key="1">
    <citation type="journal article" date="2020" name="Stud. Mycol.">
        <title>101 Dothideomycetes genomes: a test case for predicting lifestyles and emergence of pathogens.</title>
        <authorList>
            <person name="Haridas S."/>
            <person name="Albert R."/>
            <person name="Binder M."/>
            <person name="Bloem J."/>
            <person name="Labutti K."/>
            <person name="Salamov A."/>
            <person name="Andreopoulos B."/>
            <person name="Baker S."/>
            <person name="Barry K."/>
            <person name="Bills G."/>
            <person name="Bluhm B."/>
            <person name="Cannon C."/>
            <person name="Castanera R."/>
            <person name="Culley D."/>
            <person name="Daum C."/>
            <person name="Ezra D."/>
            <person name="Gonzalez J."/>
            <person name="Henrissat B."/>
            <person name="Kuo A."/>
            <person name="Liang C."/>
            <person name="Lipzen A."/>
            <person name="Lutzoni F."/>
            <person name="Magnuson J."/>
            <person name="Mondo S."/>
            <person name="Nolan M."/>
            <person name="Ohm R."/>
            <person name="Pangilinan J."/>
            <person name="Park H.-J."/>
            <person name="Ramirez L."/>
            <person name="Alfaro M."/>
            <person name="Sun H."/>
            <person name="Tritt A."/>
            <person name="Yoshinaga Y."/>
            <person name="Zwiers L.-H."/>
            <person name="Turgeon B."/>
            <person name="Goodwin S."/>
            <person name="Spatafora J."/>
            <person name="Crous P."/>
            <person name="Grigoriev I."/>
        </authorList>
    </citation>
    <scope>NUCLEOTIDE SEQUENCE</scope>
    <source>
        <strain evidence="6">CBS 260.36</strain>
    </source>
</reference>
<evidence type="ECO:0000256" key="3">
    <source>
        <dbReference type="ARBA" id="ARBA00022833"/>
    </source>
</evidence>
<comment type="caution">
    <text evidence="6">The sequence shown here is derived from an EMBL/GenBank/DDBJ whole genome shotgun (WGS) entry which is preliminary data.</text>
</comment>
<dbReference type="OrthoDB" id="2993351at2759"/>
<evidence type="ECO:0000256" key="4">
    <source>
        <dbReference type="ARBA" id="ARBA00023239"/>
    </source>
</evidence>
<dbReference type="PANTHER" id="PTHR33337:SF40">
    <property type="entry name" value="CENP-V_GFA DOMAIN-CONTAINING PROTEIN-RELATED"/>
    <property type="match status" value="1"/>
</dbReference>
<comment type="similarity">
    <text evidence="1">Belongs to the Gfa family.</text>
</comment>
<dbReference type="PROSITE" id="PS51891">
    <property type="entry name" value="CENP_V_GFA"/>
    <property type="match status" value="1"/>
</dbReference>
<keyword evidence="4" id="KW-0456">Lyase</keyword>
<dbReference type="Proteomes" id="UP000799439">
    <property type="component" value="Unassembled WGS sequence"/>
</dbReference>
<evidence type="ECO:0000259" key="5">
    <source>
        <dbReference type="PROSITE" id="PS51891"/>
    </source>
</evidence>
<gene>
    <name evidence="6" type="ORF">K461DRAFT_264511</name>
</gene>
<dbReference type="PANTHER" id="PTHR33337">
    <property type="entry name" value="GFA DOMAIN-CONTAINING PROTEIN"/>
    <property type="match status" value="1"/>
</dbReference>
<evidence type="ECO:0000256" key="2">
    <source>
        <dbReference type="ARBA" id="ARBA00022723"/>
    </source>
</evidence>
<dbReference type="EMBL" id="ML996081">
    <property type="protein sequence ID" value="KAF2157633.1"/>
    <property type="molecule type" value="Genomic_DNA"/>
</dbReference>
<dbReference type="InterPro" id="IPR011057">
    <property type="entry name" value="Mss4-like_sf"/>
</dbReference>
<dbReference type="GO" id="GO:0016846">
    <property type="term" value="F:carbon-sulfur lyase activity"/>
    <property type="evidence" value="ECO:0007669"/>
    <property type="project" value="InterPro"/>
</dbReference>
<sequence length="165" mass="18613">MPDQSSTPSEKQTFTGGCICGKVKYKISLSTSPPPRFYKCNCTPCQKRGVNVLRAPREEFEMIAPCNNEQLFNSKHGEYVGNYIRKDTSPHLSRFFCDECGSPFAINGYYMHGDKKIDYFSVDPKTLDQPQEGLELSTFVGEYIDGLHNAYAETRTDRPYPGGIV</sequence>